<gene>
    <name evidence="1" type="ORF">JQ615_24815</name>
</gene>
<protein>
    <submittedName>
        <fullName evidence="1">Uncharacterized protein</fullName>
    </submittedName>
</protein>
<reference evidence="2" key="1">
    <citation type="journal article" date="2021" name="ISME J.">
        <title>Evolutionary origin and ecological implication of a unique nif island in free-living Bradyrhizobium lineages.</title>
        <authorList>
            <person name="Tao J."/>
        </authorList>
    </citation>
    <scope>NUCLEOTIDE SEQUENCE [LARGE SCALE GENOMIC DNA]</scope>
    <source>
        <strain evidence="2">SZCCT0434</strain>
    </source>
</reference>
<comment type="caution">
    <text evidence="1">The sequence shown here is derived from an EMBL/GenBank/DDBJ whole genome shotgun (WGS) entry which is preliminary data.</text>
</comment>
<evidence type="ECO:0000313" key="1">
    <source>
        <dbReference type="EMBL" id="MBR0798613.1"/>
    </source>
</evidence>
<accession>A0ABS5FPA6</accession>
<organism evidence="1 2">
    <name type="scientific">Bradyrhizobium jicamae</name>
    <dbReference type="NCBI Taxonomy" id="280332"/>
    <lineage>
        <taxon>Bacteria</taxon>
        <taxon>Pseudomonadati</taxon>
        <taxon>Pseudomonadota</taxon>
        <taxon>Alphaproteobacteria</taxon>
        <taxon>Hyphomicrobiales</taxon>
        <taxon>Nitrobacteraceae</taxon>
        <taxon>Bradyrhizobium</taxon>
    </lineage>
</organism>
<proteinExistence type="predicted"/>
<keyword evidence="2" id="KW-1185">Reference proteome</keyword>
<dbReference type="EMBL" id="JAFCJH010000028">
    <property type="protein sequence ID" value="MBR0798613.1"/>
    <property type="molecule type" value="Genomic_DNA"/>
</dbReference>
<evidence type="ECO:0000313" key="2">
    <source>
        <dbReference type="Proteomes" id="UP001315278"/>
    </source>
</evidence>
<sequence length="124" mass="12805">MMPAAPRNKLVYPHGARAEINRDHPAYLANLRYVGVPLVNSFYNVLTGVGATVQGGSPVVQISPETGAGVNFATAGSRLITSGIVETPARGVTLAAIVTPFSTSTFIGIVSMRGISVAAIMGSY</sequence>
<dbReference type="RefSeq" id="WP_212493824.1">
    <property type="nucleotide sequence ID" value="NZ_JAFCJH010000028.1"/>
</dbReference>
<name>A0ABS5FPA6_9BRAD</name>
<dbReference type="Proteomes" id="UP001315278">
    <property type="component" value="Unassembled WGS sequence"/>
</dbReference>